<dbReference type="AlphaFoldDB" id="X1C9J0"/>
<reference evidence="2" key="1">
    <citation type="journal article" date="2014" name="Front. Microbiol.">
        <title>High frequency of phylogenetically diverse reductive dehalogenase-homologous genes in deep subseafloor sedimentary metagenomes.</title>
        <authorList>
            <person name="Kawai M."/>
            <person name="Futagami T."/>
            <person name="Toyoda A."/>
            <person name="Takaki Y."/>
            <person name="Nishi S."/>
            <person name="Hori S."/>
            <person name="Arai W."/>
            <person name="Tsubouchi T."/>
            <person name="Morono Y."/>
            <person name="Uchiyama I."/>
            <person name="Ito T."/>
            <person name="Fujiyama A."/>
            <person name="Inagaki F."/>
            <person name="Takami H."/>
        </authorList>
    </citation>
    <scope>NUCLEOTIDE SEQUENCE</scope>
    <source>
        <strain evidence="2">Expedition CK06-06</strain>
    </source>
</reference>
<evidence type="ECO:0000313" key="2">
    <source>
        <dbReference type="EMBL" id="GAH04796.1"/>
    </source>
</evidence>
<keyword evidence="1" id="KW-0472">Membrane</keyword>
<accession>X1C9J0</accession>
<proteinExistence type="predicted"/>
<feature type="transmembrane region" description="Helical" evidence="1">
    <location>
        <begin position="76"/>
        <end position="96"/>
    </location>
</feature>
<name>X1C9J0_9ZZZZ</name>
<organism evidence="2">
    <name type="scientific">marine sediment metagenome</name>
    <dbReference type="NCBI Taxonomy" id="412755"/>
    <lineage>
        <taxon>unclassified sequences</taxon>
        <taxon>metagenomes</taxon>
        <taxon>ecological metagenomes</taxon>
    </lineage>
</organism>
<feature type="transmembrane region" description="Helical" evidence="1">
    <location>
        <begin position="141"/>
        <end position="162"/>
    </location>
</feature>
<gene>
    <name evidence="2" type="ORF">S01H4_38202</name>
</gene>
<keyword evidence="1" id="KW-0812">Transmembrane</keyword>
<comment type="caution">
    <text evidence="2">The sequence shown here is derived from an EMBL/GenBank/DDBJ whole genome shotgun (WGS) entry which is preliminary data.</text>
</comment>
<feature type="transmembrane region" description="Helical" evidence="1">
    <location>
        <begin position="108"/>
        <end position="129"/>
    </location>
</feature>
<evidence type="ECO:0000256" key="1">
    <source>
        <dbReference type="SAM" id="Phobius"/>
    </source>
</evidence>
<dbReference type="EMBL" id="BART01020588">
    <property type="protein sequence ID" value="GAH04796.1"/>
    <property type="molecule type" value="Genomic_DNA"/>
</dbReference>
<keyword evidence="1" id="KW-1133">Transmembrane helix</keyword>
<protein>
    <submittedName>
        <fullName evidence="2">Uncharacterized protein</fullName>
    </submittedName>
</protein>
<sequence length="167" mass="19900">MEKHERFRMLAAIILLLSANIRTFQVYLAGFRWNDFVKQISWLPYTIFGYRLLQVYIIVSYGILGFFLLFLKENKLLTFFCIITSFIKGTLGFLRLMNALIIYFSMDWFRISIFLADIIIVASCVHYYIKFTKMDNKGRINFIYINIVFVILIISIIILNLYERLIL</sequence>
<feature type="transmembrane region" description="Helical" evidence="1">
    <location>
        <begin position="47"/>
        <end position="69"/>
    </location>
</feature>